<dbReference type="Pfam" id="PF04379">
    <property type="entry name" value="DUF525"/>
    <property type="match status" value="1"/>
</dbReference>
<organism evidence="2 3">
    <name type="scientific">Coraliomargarita algicola</name>
    <dbReference type="NCBI Taxonomy" id="3092156"/>
    <lineage>
        <taxon>Bacteria</taxon>
        <taxon>Pseudomonadati</taxon>
        <taxon>Verrucomicrobiota</taxon>
        <taxon>Opitutia</taxon>
        <taxon>Puniceicoccales</taxon>
        <taxon>Coraliomargaritaceae</taxon>
        <taxon>Coraliomargarita</taxon>
    </lineage>
</organism>
<dbReference type="Gene3D" id="2.60.40.1470">
    <property type="entry name" value="ApaG domain"/>
    <property type="match status" value="1"/>
</dbReference>
<feature type="domain" description="ApaG" evidence="1">
    <location>
        <begin position="18"/>
        <end position="141"/>
    </location>
</feature>
<dbReference type="RefSeq" id="WP_319833051.1">
    <property type="nucleotide sequence ID" value="NZ_CP138858.1"/>
</dbReference>
<dbReference type="PANTHER" id="PTHR14289">
    <property type="entry name" value="F-BOX ONLY PROTEIN 3"/>
    <property type="match status" value="1"/>
</dbReference>
<dbReference type="InterPro" id="IPR007474">
    <property type="entry name" value="ApaG_domain"/>
</dbReference>
<reference evidence="2 3" key="1">
    <citation type="submission" date="2023-11" db="EMBL/GenBank/DDBJ databases">
        <title>Coraliomargarita sp. nov., isolated from marine algae.</title>
        <authorList>
            <person name="Lee J.K."/>
            <person name="Baek J.H."/>
            <person name="Kim J.M."/>
            <person name="Choi D.G."/>
            <person name="Jeon C.O."/>
        </authorList>
    </citation>
    <scope>NUCLEOTIDE SEQUENCE [LARGE SCALE GENOMIC DNA]</scope>
    <source>
        <strain evidence="2 3">J2-16</strain>
    </source>
</reference>
<protein>
    <submittedName>
        <fullName evidence="2">ApaG domain</fullName>
    </submittedName>
</protein>
<dbReference type="Proteomes" id="UP001324993">
    <property type="component" value="Chromosome"/>
</dbReference>
<dbReference type="EMBL" id="CP138858">
    <property type="protein sequence ID" value="WPJ96187.1"/>
    <property type="molecule type" value="Genomic_DNA"/>
</dbReference>
<evidence type="ECO:0000259" key="1">
    <source>
        <dbReference type="PROSITE" id="PS51087"/>
    </source>
</evidence>
<gene>
    <name evidence="2" type="ORF">SH580_00540</name>
</gene>
<dbReference type="PROSITE" id="PS51087">
    <property type="entry name" value="APAG"/>
    <property type="match status" value="1"/>
</dbReference>
<accession>A0ABZ0RMP3</accession>
<dbReference type="InterPro" id="IPR036767">
    <property type="entry name" value="ApaG_sf"/>
</dbReference>
<evidence type="ECO:0000313" key="2">
    <source>
        <dbReference type="EMBL" id="WPJ96187.1"/>
    </source>
</evidence>
<dbReference type="PANTHER" id="PTHR14289:SF16">
    <property type="entry name" value="POLYMERASE DELTA-INTERACTING PROTEIN 2"/>
    <property type="match status" value="1"/>
</dbReference>
<evidence type="ECO:0000313" key="3">
    <source>
        <dbReference type="Proteomes" id="UP001324993"/>
    </source>
</evidence>
<dbReference type="SUPFAM" id="SSF110069">
    <property type="entry name" value="ApaG-like"/>
    <property type="match status" value="1"/>
</dbReference>
<name>A0ABZ0RMP3_9BACT</name>
<proteinExistence type="predicted"/>
<keyword evidence="3" id="KW-1185">Reference proteome</keyword>
<sequence>MPDNSDNLKNNNIPNSLELPGLRAKLDRLVYYNDSAQLPSDAPHAFIYFITITNLSDFKVSLRGRRWILREVSGHQQVIEGEGIIGKEPTLAPGESFSYNSYHMTHCDCSAQGSFHGVDSEGRAIHCRIPEFDMKITPSNES</sequence>